<sequence length="79" mass="8460">MAGAAFGFAGMGPYHGGQAEYLRVPFGDFNCLRLPEDAADKEDDYVMLADIFPTGWHATRLAELRPGSPAWSTAPGRSG</sequence>
<dbReference type="RefSeq" id="WP_425565528.1">
    <property type="nucleotide sequence ID" value="NZ_BAAAYK010000008.1"/>
</dbReference>
<keyword evidence="5" id="KW-0520">NAD</keyword>
<comment type="cofactor">
    <cofactor evidence="1">
        <name>Zn(2+)</name>
        <dbReference type="ChEBI" id="CHEBI:29105"/>
    </cofactor>
</comment>
<dbReference type="SUPFAM" id="SSF50129">
    <property type="entry name" value="GroES-like"/>
    <property type="match status" value="1"/>
</dbReference>
<keyword evidence="3" id="KW-0479">Metal-binding</keyword>
<proteinExistence type="inferred from homology"/>
<reference evidence="7" key="1">
    <citation type="journal article" date="2019" name="Int. J. Syst. Evol. Microbiol.">
        <title>The Global Catalogue of Microorganisms (GCM) 10K type strain sequencing project: providing services to taxonomists for standard genome sequencing and annotation.</title>
        <authorList>
            <consortium name="The Broad Institute Genomics Platform"/>
            <consortium name="The Broad Institute Genome Sequencing Center for Infectious Disease"/>
            <person name="Wu L."/>
            <person name="Ma J."/>
        </authorList>
    </citation>
    <scope>NUCLEOTIDE SEQUENCE [LARGE SCALE GENOMIC DNA]</scope>
    <source>
        <strain evidence="7">JCM 9687</strain>
    </source>
</reference>
<comment type="similarity">
    <text evidence="2">Belongs to the zinc-containing alcohol dehydrogenase family.</text>
</comment>
<accession>A0ABP6RHL5</accession>
<comment type="caution">
    <text evidence="6">The sequence shown here is derived from an EMBL/GenBank/DDBJ whole genome shotgun (WGS) entry which is preliminary data.</text>
</comment>
<gene>
    <name evidence="6" type="ORF">GCM10020366_04030</name>
</gene>
<keyword evidence="4" id="KW-0862">Zinc</keyword>
<keyword evidence="7" id="KW-1185">Reference proteome</keyword>
<dbReference type="PANTHER" id="PTHR42813:SF3">
    <property type="entry name" value="GLUTATHIONE-INDEPENDENT FORMALDEHYDE DEHYDROGENASE"/>
    <property type="match status" value="1"/>
</dbReference>
<evidence type="ECO:0000256" key="2">
    <source>
        <dbReference type="ARBA" id="ARBA00008072"/>
    </source>
</evidence>
<evidence type="ECO:0000313" key="7">
    <source>
        <dbReference type="Proteomes" id="UP001500483"/>
    </source>
</evidence>
<dbReference type="EMBL" id="BAAAYK010000008">
    <property type="protein sequence ID" value="GAA3352852.1"/>
    <property type="molecule type" value="Genomic_DNA"/>
</dbReference>
<dbReference type="Gene3D" id="3.40.50.720">
    <property type="entry name" value="NAD(P)-binding Rossmann-like Domain"/>
    <property type="match status" value="1"/>
</dbReference>
<evidence type="ECO:0000256" key="1">
    <source>
        <dbReference type="ARBA" id="ARBA00001947"/>
    </source>
</evidence>
<organism evidence="6 7">
    <name type="scientific">Saccharopolyspora gregorii</name>
    <dbReference type="NCBI Taxonomy" id="33914"/>
    <lineage>
        <taxon>Bacteria</taxon>
        <taxon>Bacillati</taxon>
        <taxon>Actinomycetota</taxon>
        <taxon>Actinomycetes</taxon>
        <taxon>Pseudonocardiales</taxon>
        <taxon>Pseudonocardiaceae</taxon>
        <taxon>Saccharopolyspora</taxon>
    </lineage>
</organism>
<protein>
    <submittedName>
        <fullName evidence="6">Uncharacterized protein</fullName>
    </submittedName>
</protein>
<dbReference type="Proteomes" id="UP001500483">
    <property type="component" value="Unassembled WGS sequence"/>
</dbReference>
<dbReference type="InterPro" id="IPR011032">
    <property type="entry name" value="GroES-like_sf"/>
</dbReference>
<evidence type="ECO:0000256" key="4">
    <source>
        <dbReference type="ARBA" id="ARBA00022833"/>
    </source>
</evidence>
<dbReference type="Gene3D" id="3.90.180.10">
    <property type="entry name" value="Medium-chain alcohol dehydrogenases, catalytic domain"/>
    <property type="match status" value="1"/>
</dbReference>
<name>A0ABP6RHL5_9PSEU</name>
<evidence type="ECO:0000313" key="6">
    <source>
        <dbReference type="EMBL" id="GAA3352852.1"/>
    </source>
</evidence>
<evidence type="ECO:0000256" key="3">
    <source>
        <dbReference type="ARBA" id="ARBA00022723"/>
    </source>
</evidence>
<dbReference type="PANTHER" id="PTHR42813">
    <property type="entry name" value="ZINC-TYPE ALCOHOL DEHYDROGENASE-LIKE"/>
    <property type="match status" value="1"/>
</dbReference>
<evidence type="ECO:0000256" key="5">
    <source>
        <dbReference type="ARBA" id="ARBA00023027"/>
    </source>
</evidence>